<dbReference type="NCBIfam" id="TIGR04294">
    <property type="entry name" value="pre_pil_HX9DG"/>
    <property type="match status" value="1"/>
</dbReference>
<keyword evidence="1" id="KW-0472">Membrane</keyword>
<dbReference type="AlphaFoldDB" id="F0SQT3"/>
<dbReference type="RefSeq" id="WP_013627841.1">
    <property type="nucleotide sequence ID" value="NC_015174.1"/>
</dbReference>
<dbReference type="PANTHER" id="PTHR30093:SF2">
    <property type="entry name" value="TYPE II SECRETION SYSTEM PROTEIN H"/>
    <property type="match status" value="1"/>
</dbReference>
<dbReference type="InterPro" id="IPR045584">
    <property type="entry name" value="Pilin-like"/>
</dbReference>
<dbReference type="Pfam" id="PF07596">
    <property type="entry name" value="SBP_bac_10"/>
    <property type="match status" value="1"/>
</dbReference>
<dbReference type="KEGG" id="pbs:Plabr_1502"/>
<evidence type="ECO:0000313" key="4">
    <source>
        <dbReference type="Proteomes" id="UP000006860"/>
    </source>
</evidence>
<dbReference type="Pfam" id="PF07963">
    <property type="entry name" value="N_methyl"/>
    <property type="match status" value="1"/>
</dbReference>
<organism evidence="3 4">
    <name type="scientific">Rubinisphaera brasiliensis (strain ATCC 49424 / DSM 5305 / JCM 21570 / IAM 15109 / NBRC 103401 / IFAM 1448)</name>
    <name type="common">Planctomyces brasiliensis</name>
    <dbReference type="NCBI Taxonomy" id="756272"/>
    <lineage>
        <taxon>Bacteria</taxon>
        <taxon>Pseudomonadati</taxon>
        <taxon>Planctomycetota</taxon>
        <taxon>Planctomycetia</taxon>
        <taxon>Planctomycetales</taxon>
        <taxon>Planctomycetaceae</taxon>
        <taxon>Rubinisphaera</taxon>
    </lineage>
</organism>
<evidence type="ECO:0000259" key="2">
    <source>
        <dbReference type="Pfam" id="PF07596"/>
    </source>
</evidence>
<dbReference type="SUPFAM" id="SSF54523">
    <property type="entry name" value="Pili subunits"/>
    <property type="match status" value="1"/>
</dbReference>
<accession>F0SQT3</accession>
<evidence type="ECO:0000256" key="1">
    <source>
        <dbReference type="SAM" id="Phobius"/>
    </source>
</evidence>
<dbReference type="HOGENOM" id="CLU_041661_0_0_0"/>
<sequence length="357" mass="37866">MRAHLPPGSSRRAFTLIELLVVISIIAILIALLLPAVQQAREAARLASCKNNLKQIGLALHNYHDTFNKLPIGARRAAPFGHGNSWIVGLLPYLELGNVYDQYVHDISNCSLSLTNPGLTTDADFSVLHCASSPLPRRVSVNSLGNFEMPMPHYTGISGATNSGAYGTMADDGYSPILDTACCLPMNQGRVSGLGMLVPNKSVSFKDTTDGLSNTITVGEISTDSVDPFGNKARVDRGFPAGWAVGTVNYDTPPDMTVFSPAMITPMFTPPPMAATVYNLTTIRYGINVTNGSLPGYFDAAAGVAGANVPLLSEHAGGAQVLMADGSVRFLSENMDLTTLKNMSVRNDSQTISGMSP</sequence>
<evidence type="ECO:0000313" key="3">
    <source>
        <dbReference type="EMBL" id="ADY59113.1"/>
    </source>
</evidence>
<dbReference type="NCBIfam" id="TIGR02532">
    <property type="entry name" value="IV_pilin_GFxxxE"/>
    <property type="match status" value="1"/>
</dbReference>
<dbReference type="OrthoDB" id="280382at2"/>
<dbReference type="InterPro" id="IPR012902">
    <property type="entry name" value="N_methyl_site"/>
</dbReference>
<dbReference type="Gene3D" id="3.30.700.10">
    <property type="entry name" value="Glycoprotein, Type 4 Pilin"/>
    <property type="match status" value="1"/>
</dbReference>
<keyword evidence="4" id="KW-1185">Reference proteome</keyword>
<dbReference type="PANTHER" id="PTHR30093">
    <property type="entry name" value="GENERAL SECRETION PATHWAY PROTEIN G"/>
    <property type="match status" value="1"/>
</dbReference>
<dbReference type="Proteomes" id="UP000006860">
    <property type="component" value="Chromosome"/>
</dbReference>
<gene>
    <name evidence="3" type="ordered locus">Plabr_1502</name>
</gene>
<dbReference type="InterPro" id="IPR011453">
    <property type="entry name" value="DUF1559"/>
</dbReference>
<dbReference type="InterPro" id="IPR027558">
    <property type="entry name" value="Pre_pil_HX9DG_C"/>
</dbReference>
<feature type="transmembrane region" description="Helical" evidence="1">
    <location>
        <begin position="12"/>
        <end position="34"/>
    </location>
</feature>
<reference evidence="4" key="1">
    <citation type="submission" date="2011-02" db="EMBL/GenBank/DDBJ databases">
        <title>The complete genome of Planctomyces brasiliensis DSM 5305.</title>
        <authorList>
            <person name="Lucas S."/>
            <person name="Copeland A."/>
            <person name="Lapidus A."/>
            <person name="Bruce D."/>
            <person name="Goodwin L."/>
            <person name="Pitluck S."/>
            <person name="Kyrpides N."/>
            <person name="Mavromatis K."/>
            <person name="Pagani I."/>
            <person name="Ivanova N."/>
            <person name="Ovchinnikova G."/>
            <person name="Lu M."/>
            <person name="Detter J.C."/>
            <person name="Han C."/>
            <person name="Land M."/>
            <person name="Hauser L."/>
            <person name="Markowitz V."/>
            <person name="Cheng J.-F."/>
            <person name="Hugenholtz P."/>
            <person name="Woyke T."/>
            <person name="Wu D."/>
            <person name="Tindall B."/>
            <person name="Pomrenke H.G."/>
            <person name="Brambilla E."/>
            <person name="Klenk H.-P."/>
            <person name="Eisen J.A."/>
        </authorList>
    </citation>
    <scope>NUCLEOTIDE SEQUENCE [LARGE SCALE GENOMIC DNA]</scope>
    <source>
        <strain evidence="4">ATCC 49424 / DSM 5305 / JCM 21570 / NBRC 103401 / IFAM 1448</strain>
    </source>
</reference>
<name>F0SQT3_RUBBR</name>
<feature type="domain" description="DUF1559" evidence="2">
    <location>
        <begin position="38"/>
        <end position="337"/>
    </location>
</feature>
<keyword evidence="1" id="KW-1133">Transmembrane helix</keyword>
<protein>
    <recommendedName>
        <fullName evidence="2">DUF1559 domain-containing protein</fullName>
    </recommendedName>
</protein>
<proteinExistence type="predicted"/>
<dbReference type="eggNOG" id="COG2165">
    <property type="taxonomic scope" value="Bacteria"/>
</dbReference>
<dbReference type="STRING" id="756272.Plabr_1502"/>
<keyword evidence="1" id="KW-0812">Transmembrane</keyword>
<dbReference type="EMBL" id="CP002546">
    <property type="protein sequence ID" value="ADY59113.1"/>
    <property type="molecule type" value="Genomic_DNA"/>
</dbReference>